<dbReference type="AlphaFoldDB" id="A0A376LJS0"/>
<sequence>MMSGVMQTQISIAEQRIADDIRKRRVYWRAGPENKVFIKGVVAVRDTQNRALAGQL</sequence>
<proteinExistence type="predicted"/>
<organism evidence="1 2">
    <name type="scientific">Escherichia coli</name>
    <dbReference type="NCBI Taxonomy" id="562"/>
    <lineage>
        <taxon>Bacteria</taxon>
        <taxon>Pseudomonadati</taxon>
        <taxon>Pseudomonadota</taxon>
        <taxon>Gammaproteobacteria</taxon>
        <taxon>Enterobacterales</taxon>
        <taxon>Enterobacteriaceae</taxon>
        <taxon>Escherichia</taxon>
    </lineage>
</organism>
<reference evidence="1 2" key="1">
    <citation type="submission" date="2018-06" db="EMBL/GenBank/DDBJ databases">
        <authorList>
            <consortium name="Pathogen Informatics"/>
            <person name="Doyle S."/>
        </authorList>
    </citation>
    <scope>NUCLEOTIDE SEQUENCE [LARGE SCALE GENOMIC DNA]</scope>
    <source>
        <strain evidence="1 2">NCTC7928</strain>
    </source>
</reference>
<gene>
    <name evidence="1" type="ORF">NCTC7928_04702</name>
</gene>
<dbReference type="EMBL" id="UGAB01000002">
    <property type="protein sequence ID" value="STF43984.1"/>
    <property type="molecule type" value="Genomic_DNA"/>
</dbReference>
<evidence type="ECO:0000313" key="2">
    <source>
        <dbReference type="Proteomes" id="UP000254877"/>
    </source>
</evidence>
<protein>
    <submittedName>
        <fullName evidence="1">Uncharacterized protein</fullName>
    </submittedName>
</protein>
<evidence type="ECO:0000313" key="1">
    <source>
        <dbReference type="EMBL" id="STF43984.1"/>
    </source>
</evidence>
<name>A0A376LJS0_ECOLX</name>
<dbReference type="Proteomes" id="UP000254877">
    <property type="component" value="Unassembled WGS sequence"/>
</dbReference>
<accession>A0A376LJS0</accession>